<evidence type="ECO:0000256" key="4">
    <source>
        <dbReference type="ARBA" id="ARBA00022679"/>
    </source>
</evidence>
<dbReference type="GO" id="GO:0009247">
    <property type="term" value="P:glycolipid biosynthetic process"/>
    <property type="evidence" value="ECO:0007669"/>
    <property type="project" value="UniProtKB-ARBA"/>
</dbReference>
<keyword evidence="8" id="KW-1185">Reference proteome</keyword>
<dbReference type="Pfam" id="PF03279">
    <property type="entry name" value="Lip_A_acyltrans"/>
    <property type="match status" value="1"/>
</dbReference>
<dbReference type="EMBL" id="CP073100">
    <property type="protein sequence ID" value="QUE50934.1"/>
    <property type="molecule type" value="Genomic_DNA"/>
</dbReference>
<evidence type="ECO:0000256" key="3">
    <source>
        <dbReference type="ARBA" id="ARBA00022519"/>
    </source>
</evidence>
<dbReference type="GO" id="GO:0016746">
    <property type="term" value="F:acyltransferase activity"/>
    <property type="evidence" value="ECO:0007669"/>
    <property type="project" value="UniProtKB-KW"/>
</dbReference>
<evidence type="ECO:0000256" key="5">
    <source>
        <dbReference type="ARBA" id="ARBA00023136"/>
    </source>
</evidence>
<keyword evidence="5" id="KW-0472">Membrane</keyword>
<keyword evidence="6" id="KW-0012">Acyltransferase</keyword>
<dbReference type="Proteomes" id="UP000676169">
    <property type="component" value="Chromosome"/>
</dbReference>
<dbReference type="AlphaFoldDB" id="A0A975G8A9"/>
<evidence type="ECO:0008006" key="9">
    <source>
        <dbReference type="Google" id="ProtNLM"/>
    </source>
</evidence>
<dbReference type="GO" id="GO:0005886">
    <property type="term" value="C:plasma membrane"/>
    <property type="evidence" value="ECO:0007669"/>
    <property type="project" value="UniProtKB-SubCell"/>
</dbReference>
<evidence type="ECO:0000256" key="2">
    <source>
        <dbReference type="ARBA" id="ARBA00022475"/>
    </source>
</evidence>
<gene>
    <name evidence="7" type="ORF">KBB96_19000</name>
</gene>
<evidence type="ECO:0000256" key="6">
    <source>
        <dbReference type="ARBA" id="ARBA00023315"/>
    </source>
</evidence>
<dbReference type="KEGG" id="lamb:KBB96_19000"/>
<reference evidence="7" key="1">
    <citation type="submission" date="2021-04" db="EMBL/GenBank/DDBJ databases">
        <title>Luteolibacter sp. 32A isolated from the skin of an Anderson's salamander (Ambystoma andersonii).</title>
        <authorList>
            <person name="Spergser J."/>
            <person name="Busse H.-J."/>
        </authorList>
    </citation>
    <scope>NUCLEOTIDE SEQUENCE</scope>
    <source>
        <strain evidence="7">32A</strain>
    </source>
</reference>
<proteinExistence type="predicted"/>
<organism evidence="7 8">
    <name type="scientific">Luteolibacter ambystomatis</name>
    <dbReference type="NCBI Taxonomy" id="2824561"/>
    <lineage>
        <taxon>Bacteria</taxon>
        <taxon>Pseudomonadati</taxon>
        <taxon>Verrucomicrobiota</taxon>
        <taxon>Verrucomicrobiia</taxon>
        <taxon>Verrucomicrobiales</taxon>
        <taxon>Verrucomicrobiaceae</taxon>
        <taxon>Luteolibacter</taxon>
    </lineage>
</organism>
<name>A0A975G8A9_9BACT</name>
<protein>
    <recommendedName>
        <fullName evidence="9">Lipid A biosynthesis acyltransferase</fullName>
    </recommendedName>
</protein>
<dbReference type="RefSeq" id="WP_211631073.1">
    <property type="nucleotide sequence ID" value="NZ_CP073100.1"/>
</dbReference>
<dbReference type="InterPro" id="IPR004960">
    <property type="entry name" value="LipA_acyltrans"/>
</dbReference>
<comment type="subcellular location">
    <subcellularLocation>
        <location evidence="1">Cell inner membrane</location>
    </subcellularLocation>
</comment>
<keyword evidence="2" id="KW-1003">Cell membrane</keyword>
<evidence type="ECO:0000313" key="8">
    <source>
        <dbReference type="Proteomes" id="UP000676169"/>
    </source>
</evidence>
<accession>A0A975G8A9</accession>
<evidence type="ECO:0000313" key="7">
    <source>
        <dbReference type="EMBL" id="QUE50934.1"/>
    </source>
</evidence>
<keyword evidence="4" id="KW-0808">Transferase</keyword>
<sequence length="324" mass="35896">MTEPIKPNGRAGEPVPGRLEMAARHFFGWVYTSTFAWLRSLPDDRAIVRARKFSKLFIHAEEVFARRNVPLANDPALAEEIHAGRFEYLSRLHVHIAKLQGAGPEGVLSQAVVSGEEHLVEALAQDKGVLMVSAHAGTWWHAPAVAASLGHPVSSVLTQHLPNAIVRYLEQVARELHCALTFVRMGAYEGAKAAFRQKGIFYLSFDFASRSDRSIWMPVGNHGVFPVDTGPGVMAVRHQVPVVWVDTWHDEQGRSNIRFLPAIQAGKGTGYSAPGLVLEYFRKRLADQLSRNPQQWWLLGHGHLKARSEIPADPVFSSSQSHSA</sequence>
<evidence type="ECO:0000256" key="1">
    <source>
        <dbReference type="ARBA" id="ARBA00004533"/>
    </source>
</evidence>
<keyword evidence="3" id="KW-0997">Cell inner membrane</keyword>